<dbReference type="Pfam" id="PF00005">
    <property type="entry name" value="ABC_tran"/>
    <property type="match status" value="1"/>
</dbReference>
<dbReference type="InterPro" id="IPR039421">
    <property type="entry name" value="Type_1_exporter"/>
</dbReference>
<feature type="domain" description="ABC transporter" evidence="6">
    <location>
        <begin position="332"/>
        <end position="562"/>
    </location>
</feature>
<feature type="transmembrane region" description="Helical" evidence="5">
    <location>
        <begin position="249"/>
        <end position="269"/>
    </location>
</feature>
<protein>
    <submittedName>
        <fullName evidence="8">ATP-binding cassette subfamily B protein</fullName>
    </submittedName>
</protein>
<dbReference type="SUPFAM" id="SSF90123">
    <property type="entry name" value="ABC transporter transmembrane region"/>
    <property type="match status" value="1"/>
</dbReference>
<keyword evidence="8" id="KW-0547">Nucleotide-binding</keyword>
<feature type="transmembrane region" description="Helical" evidence="5">
    <location>
        <begin position="60"/>
        <end position="85"/>
    </location>
</feature>
<evidence type="ECO:0000256" key="2">
    <source>
        <dbReference type="ARBA" id="ARBA00022692"/>
    </source>
</evidence>
<feature type="transmembrane region" description="Helical" evidence="5">
    <location>
        <begin position="160"/>
        <end position="179"/>
    </location>
</feature>
<dbReference type="PROSITE" id="PS50893">
    <property type="entry name" value="ABC_TRANSPORTER_2"/>
    <property type="match status" value="1"/>
</dbReference>
<keyword evidence="8" id="KW-0067">ATP-binding</keyword>
<evidence type="ECO:0000313" key="9">
    <source>
        <dbReference type="Proteomes" id="UP000536604"/>
    </source>
</evidence>
<dbReference type="InterPro" id="IPR003439">
    <property type="entry name" value="ABC_transporter-like_ATP-bd"/>
</dbReference>
<dbReference type="InterPro" id="IPR036640">
    <property type="entry name" value="ABC1_TM_sf"/>
</dbReference>
<dbReference type="RefSeq" id="WP_184290309.1">
    <property type="nucleotide sequence ID" value="NZ_JACHJO010000005.1"/>
</dbReference>
<organism evidence="8 9">
    <name type="scientific">Nocardiopsis algeriensis</name>
    <dbReference type="NCBI Taxonomy" id="1478215"/>
    <lineage>
        <taxon>Bacteria</taxon>
        <taxon>Bacillati</taxon>
        <taxon>Actinomycetota</taxon>
        <taxon>Actinomycetes</taxon>
        <taxon>Streptosporangiales</taxon>
        <taxon>Nocardiopsidaceae</taxon>
        <taxon>Nocardiopsis</taxon>
    </lineage>
</organism>
<comment type="caution">
    <text evidence="8">The sequence shown here is derived from an EMBL/GenBank/DDBJ whole genome shotgun (WGS) entry which is preliminary data.</text>
</comment>
<evidence type="ECO:0000256" key="5">
    <source>
        <dbReference type="SAM" id="Phobius"/>
    </source>
</evidence>
<dbReference type="GO" id="GO:0005886">
    <property type="term" value="C:plasma membrane"/>
    <property type="evidence" value="ECO:0007669"/>
    <property type="project" value="UniProtKB-SubCell"/>
</dbReference>
<keyword evidence="4 5" id="KW-0472">Membrane</keyword>
<dbReference type="InterPro" id="IPR027417">
    <property type="entry name" value="P-loop_NTPase"/>
</dbReference>
<feature type="transmembrane region" description="Helical" evidence="5">
    <location>
        <begin position="20"/>
        <end position="40"/>
    </location>
</feature>
<keyword evidence="9" id="KW-1185">Reference proteome</keyword>
<proteinExistence type="predicted"/>
<reference evidence="8 9" key="1">
    <citation type="submission" date="2020-08" db="EMBL/GenBank/DDBJ databases">
        <title>Genomic Encyclopedia of Type Strains, Phase III (KMG-III): the genomes of soil and plant-associated and newly described type strains.</title>
        <authorList>
            <person name="Whitman W."/>
        </authorList>
    </citation>
    <scope>NUCLEOTIDE SEQUENCE [LARGE SCALE GENOMIC DNA]</scope>
    <source>
        <strain evidence="8 9">CECT 8712</strain>
    </source>
</reference>
<dbReference type="Gene3D" id="1.20.1560.10">
    <property type="entry name" value="ABC transporter type 1, transmembrane domain"/>
    <property type="match status" value="1"/>
</dbReference>
<evidence type="ECO:0000256" key="4">
    <source>
        <dbReference type="ARBA" id="ARBA00023136"/>
    </source>
</evidence>
<dbReference type="Pfam" id="PF00664">
    <property type="entry name" value="ABC_membrane"/>
    <property type="match status" value="1"/>
</dbReference>
<evidence type="ECO:0000259" key="6">
    <source>
        <dbReference type="PROSITE" id="PS50893"/>
    </source>
</evidence>
<gene>
    <name evidence="8" type="ORF">FHS13_001765</name>
</gene>
<dbReference type="PROSITE" id="PS50929">
    <property type="entry name" value="ABC_TM1F"/>
    <property type="match status" value="1"/>
</dbReference>
<dbReference type="PANTHER" id="PTHR43394">
    <property type="entry name" value="ATP-DEPENDENT PERMEASE MDL1, MITOCHONDRIAL"/>
    <property type="match status" value="1"/>
</dbReference>
<evidence type="ECO:0000259" key="7">
    <source>
        <dbReference type="PROSITE" id="PS50929"/>
    </source>
</evidence>
<dbReference type="SUPFAM" id="SSF52540">
    <property type="entry name" value="P-loop containing nucleoside triphosphate hydrolases"/>
    <property type="match status" value="1"/>
</dbReference>
<dbReference type="InterPro" id="IPR011527">
    <property type="entry name" value="ABC1_TM_dom"/>
</dbReference>
<keyword evidence="2 5" id="KW-0812">Transmembrane</keyword>
<evidence type="ECO:0000313" key="8">
    <source>
        <dbReference type="EMBL" id="MBB6119814.1"/>
    </source>
</evidence>
<feature type="transmembrane region" description="Helical" evidence="5">
    <location>
        <begin position="133"/>
        <end position="154"/>
    </location>
</feature>
<dbReference type="EMBL" id="JACHJO010000005">
    <property type="protein sequence ID" value="MBB6119814.1"/>
    <property type="molecule type" value="Genomic_DNA"/>
</dbReference>
<feature type="transmembrane region" description="Helical" evidence="5">
    <location>
        <begin position="275"/>
        <end position="300"/>
    </location>
</feature>
<dbReference type="GO" id="GO:0005524">
    <property type="term" value="F:ATP binding"/>
    <property type="evidence" value="ECO:0007669"/>
    <property type="project" value="UniProtKB-KW"/>
</dbReference>
<evidence type="ECO:0000256" key="3">
    <source>
        <dbReference type="ARBA" id="ARBA00022989"/>
    </source>
</evidence>
<feature type="domain" description="ABC transmembrane type-1" evidence="7">
    <location>
        <begin position="25"/>
        <end position="302"/>
    </location>
</feature>
<dbReference type="GO" id="GO:0016887">
    <property type="term" value="F:ATP hydrolysis activity"/>
    <property type="evidence" value="ECO:0007669"/>
    <property type="project" value="InterPro"/>
</dbReference>
<keyword evidence="3 5" id="KW-1133">Transmembrane helix</keyword>
<evidence type="ECO:0000256" key="1">
    <source>
        <dbReference type="ARBA" id="ARBA00004651"/>
    </source>
</evidence>
<dbReference type="Gene3D" id="3.40.50.300">
    <property type="entry name" value="P-loop containing nucleotide triphosphate hydrolases"/>
    <property type="match status" value="1"/>
</dbReference>
<dbReference type="AlphaFoldDB" id="A0A841INY2"/>
<dbReference type="Proteomes" id="UP000536604">
    <property type="component" value="Unassembled WGS sequence"/>
</dbReference>
<comment type="subcellular location">
    <subcellularLocation>
        <location evidence="1">Cell membrane</location>
        <topology evidence="1">Multi-pass membrane protein</topology>
    </subcellularLocation>
</comment>
<accession>A0A841INY2</accession>
<sequence>MAREVRAADKLLLSSIRDSYLPLTLYTLARLLGAAAGIALPLSMAAAVDAVVDRESVEAAIGLLAAVSALLVLCEMAALLSGAYCSARATARLRQLTARRLMAARPSEIETADRGGLAMAIISGAPEASGAPVALVQSAIAVLTGVGAIAVLGFLDIWSLVAYLAVAPLGLLVVHRFMVRGTAASHDYQRAQARLAGHLINSLNGARTIAVSKTADREIDRILGGLADLGKAGRAFWESMGRASKGGEFLVPLLQAVVLAVAGIGVAGGRLTPGVLAAVVLYAAQGLAVFDQVGVISAIARARAGARQVASVVSRSPIRYGDLEPGEHMGELRLESVTVYGKDGRPVLDSASLVVPRGTVVAVVGDAAATRCICWLAARLTDPDHGRVYLSGVDLRELSEKYLRSVVGFAPTTPHLFGETLADAVSSGRKGGSERLTEAAKSAGIAEYVSHLPGGWRTPLEDVALSDGERQRLGMARAFYGRPCLLVAEDVTSNLDTVTERLVQGALTTPLGSGSRLLATRRRAVAERCDLVVWVSDARIRAVGTHAELCESPGYRAALVSTGGAEGENTVMTAGELW</sequence>
<name>A0A841INY2_9ACTN</name>
<dbReference type="GO" id="GO:0015421">
    <property type="term" value="F:ABC-type oligopeptide transporter activity"/>
    <property type="evidence" value="ECO:0007669"/>
    <property type="project" value="TreeGrafter"/>
</dbReference>
<dbReference type="PANTHER" id="PTHR43394:SF1">
    <property type="entry name" value="ATP-BINDING CASSETTE SUB-FAMILY B MEMBER 10, MITOCHONDRIAL"/>
    <property type="match status" value="1"/>
</dbReference>